<evidence type="ECO:0000256" key="1">
    <source>
        <dbReference type="SAM" id="Phobius"/>
    </source>
</evidence>
<reference evidence="4" key="1">
    <citation type="journal article" date="2021" name="PeerJ">
        <title>Extensive microbial diversity within the chicken gut microbiome revealed by metagenomics and culture.</title>
        <authorList>
            <person name="Gilroy R."/>
            <person name="Ravi A."/>
            <person name="Getino M."/>
            <person name="Pursley I."/>
            <person name="Horton D.L."/>
            <person name="Alikhan N.F."/>
            <person name="Baker D."/>
            <person name="Gharbi K."/>
            <person name="Hall N."/>
            <person name="Watson M."/>
            <person name="Adriaenssens E.M."/>
            <person name="Foster-Nyarko E."/>
            <person name="Jarju S."/>
            <person name="Secka A."/>
            <person name="Antonio M."/>
            <person name="Oren A."/>
            <person name="Chaudhuri R.R."/>
            <person name="La Ragione R."/>
            <person name="Hildebrand F."/>
            <person name="Pallen M.J."/>
        </authorList>
    </citation>
    <scope>NUCLEOTIDE SEQUENCE</scope>
    <source>
        <strain evidence="4">ChiHjej12B11-9795</strain>
    </source>
</reference>
<name>A0A9D2KWT4_9BACE</name>
<evidence type="ECO:0000313" key="5">
    <source>
        <dbReference type="Proteomes" id="UP000823862"/>
    </source>
</evidence>
<keyword evidence="2" id="KW-0732">Signal</keyword>
<keyword evidence="1" id="KW-1133">Transmembrane helix</keyword>
<dbReference type="SUPFAM" id="SSF52096">
    <property type="entry name" value="ClpP/crotonase"/>
    <property type="match status" value="1"/>
</dbReference>
<dbReference type="InterPro" id="IPR029045">
    <property type="entry name" value="ClpP/crotonase-like_dom_sf"/>
</dbReference>
<keyword evidence="1" id="KW-0812">Transmembrane</keyword>
<sequence length="718" mass="81335">MKATSFRTLFVMLLSVLSLGAAAQDTFLWPIQGKTAGEDILYRPQEYIGREQNTDKLFIAAPLGTEVVAPADGTVEVYAVGYIPQLHQISLGHPRDGVENHFDAMIADFLEEEKDLPVPSQYVCGFLTIRLNDGRKLHLDGLRGNVVYKTGMAVRRGDVLGTVGYCYRGIKEPHINLSLSDTQSNQDDPMKPFGLKSTFIPPKETKAPETLTRAQALEDFGVLTACLQEAYPSLYDVIGRDEFAANDSTVRARLSEKEGISYREFYFIIERFMGYLHDSHLSIKTPDPIDVFRDAYIPNLWLTTEGDSTWIEGTHPAYRRYRGRRVTAIDGEEISARLERLGRGIPGADGDNRNWMAHRFLSNWGVYYGDSLLWPRTTVVTLDDGETVKDVWKPVAQSEIFSRMLMIGQVDYHQRDSRNYNFPYTFKVLNDSVGYFSLSYFDLNETQIEQLKDSLAPLFRLPYMVVDLRYNGGGDGRVMQQMLAWFLQEPSRPLGSYSRVTKPGPFRSFAHCTNFDSTMVVFPEARRVEGKEGYIFNDSAVSLLPDTAFNYKGKLYVLTDETSASAATLFPATLVRNHRAVTVGRETCSGYHYMTAVKFANLYLPHSFIMLRIPLVQVVFDPLVTERTPWNRGLLPDYPVPITRQELLYSPRDTILNHTLQLIAEGKYLGPDPFPQPVAEEEDNGLPMKVTIVAVVLLVAYIILRLTLWRKRTSKCAQ</sequence>
<dbReference type="InterPro" id="IPR011055">
    <property type="entry name" value="Dup_hybrid_motif"/>
</dbReference>
<dbReference type="Gene3D" id="3.90.226.10">
    <property type="entry name" value="2-enoyl-CoA Hydratase, Chain A, domain 1"/>
    <property type="match status" value="1"/>
</dbReference>
<proteinExistence type="predicted"/>
<comment type="caution">
    <text evidence="4">The sequence shown here is derived from an EMBL/GenBank/DDBJ whole genome shotgun (WGS) entry which is preliminary data.</text>
</comment>
<dbReference type="Pfam" id="PF03572">
    <property type="entry name" value="Peptidase_S41"/>
    <property type="match status" value="1"/>
</dbReference>
<feature type="chain" id="PRO_5038669709" description="Tail specific protease domain-containing protein" evidence="2">
    <location>
        <begin position="24"/>
        <end position="718"/>
    </location>
</feature>
<protein>
    <recommendedName>
        <fullName evidence="3">Tail specific protease domain-containing protein</fullName>
    </recommendedName>
</protein>
<gene>
    <name evidence="4" type="ORF">H9950_10350</name>
</gene>
<evidence type="ECO:0000256" key="2">
    <source>
        <dbReference type="SAM" id="SignalP"/>
    </source>
</evidence>
<feature type="transmembrane region" description="Helical" evidence="1">
    <location>
        <begin position="686"/>
        <end position="704"/>
    </location>
</feature>
<accession>A0A9D2KWT4</accession>
<dbReference type="Proteomes" id="UP000823862">
    <property type="component" value="Unassembled WGS sequence"/>
</dbReference>
<evidence type="ECO:0000259" key="3">
    <source>
        <dbReference type="Pfam" id="PF03572"/>
    </source>
</evidence>
<dbReference type="InterPro" id="IPR005151">
    <property type="entry name" value="Tail-specific_protease"/>
</dbReference>
<dbReference type="EMBL" id="DWZI01000050">
    <property type="protein sequence ID" value="HJA86569.1"/>
    <property type="molecule type" value="Genomic_DNA"/>
</dbReference>
<keyword evidence="1" id="KW-0472">Membrane</keyword>
<feature type="signal peptide" evidence="2">
    <location>
        <begin position="1"/>
        <end position="23"/>
    </location>
</feature>
<dbReference type="GO" id="GO:0008236">
    <property type="term" value="F:serine-type peptidase activity"/>
    <property type="evidence" value="ECO:0007669"/>
    <property type="project" value="InterPro"/>
</dbReference>
<dbReference type="AlphaFoldDB" id="A0A9D2KWT4"/>
<reference evidence="4" key="2">
    <citation type="submission" date="2021-04" db="EMBL/GenBank/DDBJ databases">
        <authorList>
            <person name="Gilroy R."/>
        </authorList>
    </citation>
    <scope>NUCLEOTIDE SEQUENCE</scope>
    <source>
        <strain evidence="4">ChiHjej12B11-9795</strain>
    </source>
</reference>
<organism evidence="4 5">
    <name type="scientific">Candidatus Bacteroides avicola</name>
    <dbReference type="NCBI Taxonomy" id="2838468"/>
    <lineage>
        <taxon>Bacteria</taxon>
        <taxon>Pseudomonadati</taxon>
        <taxon>Bacteroidota</taxon>
        <taxon>Bacteroidia</taxon>
        <taxon>Bacteroidales</taxon>
        <taxon>Bacteroidaceae</taxon>
        <taxon>Bacteroides</taxon>
    </lineage>
</organism>
<feature type="domain" description="Tail specific protease" evidence="3">
    <location>
        <begin position="433"/>
        <end position="590"/>
    </location>
</feature>
<dbReference type="Gene3D" id="2.70.70.10">
    <property type="entry name" value="Glucose Permease (Domain IIA)"/>
    <property type="match status" value="1"/>
</dbReference>
<dbReference type="GO" id="GO:0006508">
    <property type="term" value="P:proteolysis"/>
    <property type="evidence" value="ECO:0007669"/>
    <property type="project" value="InterPro"/>
</dbReference>
<evidence type="ECO:0000313" key="4">
    <source>
        <dbReference type="EMBL" id="HJA86569.1"/>
    </source>
</evidence>